<proteinExistence type="predicted"/>
<dbReference type="InterPro" id="IPR036505">
    <property type="entry name" value="Amidase/PGRP_sf"/>
</dbReference>
<dbReference type="SUPFAM" id="SSF55846">
    <property type="entry name" value="N-acetylmuramoyl-L-alanine amidase-like"/>
    <property type="match status" value="1"/>
</dbReference>
<keyword evidence="1" id="KW-0378">Hydrolase</keyword>
<comment type="caution">
    <text evidence="1">The sequence shown here is derived from an EMBL/GenBank/DDBJ whole genome shotgun (WGS) entry which is preliminary data.</text>
</comment>
<dbReference type="RefSeq" id="WP_271339445.1">
    <property type="nucleotide sequence ID" value="NZ_JAQKAB010000002.1"/>
</dbReference>
<organism evidence="1 2">
    <name type="scientific">Bacillus changyiensis</name>
    <dbReference type="NCBI Taxonomy" id="3004103"/>
    <lineage>
        <taxon>Bacteria</taxon>
        <taxon>Bacillati</taxon>
        <taxon>Bacillota</taxon>
        <taxon>Bacilli</taxon>
        <taxon>Bacillales</taxon>
        <taxon>Bacillaceae</taxon>
        <taxon>Bacillus</taxon>
    </lineage>
</organism>
<dbReference type="Gene3D" id="3.40.80.10">
    <property type="entry name" value="Peptidoglycan recognition protein-like"/>
    <property type="match status" value="1"/>
</dbReference>
<evidence type="ECO:0000313" key="2">
    <source>
        <dbReference type="Proteomes" id="UP001211894"/>
    </source>
</evidence>
<evidence type="ECO:0000313" key="1">
    <source>
        <dbReference type="EMBL" id="MDA7025585.1"/>
    </source>
</evidence>
<protein>
    <submittedName>
        <fullName evidence="1">N-acetylmuramoyl-L-alanine amidase</fullName>
        <ecNumber evidence="1">3.5.1.28</ecNumber>
    </submittedName>
</protein>
<dbReference type="Proteomes" id="UP001211894">
    <property type="component" value="Unassembled WGS sequence"/>
</dbReference>
<name>A0ABT4X081_9BACI</name>
<keyword evidence="2" id="KW-1185">Reference proteome</keyword>
<reference evidence="1 2" key="1">
    <citation type="submission" date="2023-01" db="EMBL/GenBank/DDBJ databases">
        <title>Bacillus changyiensis sp. nov., isolated from a coastal deposit.</title>
        <authorList>
            <person name="Xiao G."/>
            <person name="Lai Q."/>
            <person name="Hu Z."/>
            <person name="Shao Z."/>
        </authorList>
    </citation>
    <scope>NUCLEOTIDE SEQUENCE [LARGE SCALE GENOMIC DNA]</scope>
    <source>
        <strain evidence="1 2">CLL-7-23</strain>
    </source>
</reference>
<gene>
    <name evidence="1" type="ORF">PJ311_03035</name>
</gene>
<dbReference type="GO" id="GO:0008745">
    <property type="term" value="F:N-acetylmuramoyl-L-alanine amidase activity"/>
    <property type="evidence" value="ECO:0007669"/>
    <property type="project" value="UniProtKB-EC"/>
</dbReference>
<sequence length="92" mass="10304">MVKVVKNFVKVNHYTRSGAKLSGVKGIVMHWTATSGASSINERNYFNSTCVADKRFASAHYFVDRKEAQYIIPENKKWPIMPMMGTGVMSAS</sequence>
<dbReference type="EC" id="3.5.1.28" evidence="1"/>
<accession>A0ABT4X081</accession>
<dbReference type="EMBL" id="JAQKAB010000002">
    <property type="protein sequence ID" value="MDA7025585.1"/>
    <property type="molecule type" value="Genomic_DNA"/>
</dbReference>